<reference evidence="1" key="1">
    <citation type="journal article" date="2021" name="Sci. Adv.">
        <title>The American lobster genome reveals insights on longevity, neural, and immune adaptations.</title>
        <authorList>
            <person name="Polinski J.M."/>
            <person name="Zimin A.V."/>
            <person name="Clark K.F."/>
            <person name="Kohn A.B."/>
            <person name="Sadowski N."/>
            <person name="Timp W."/>
            <person name="Ptitsyn A."/>
            <person name="Khanna P."/>
            <person name="Romanova D.Y."/>
            <person name="Williams P."/>
            <person name="Greenwood S.J."/>
            <person name="Moroz L.L."/>
            <person name="Walt D.R."/>
            <person name="Bodnar A.G."/>
        </authorList>
    </citation>
    <scope>NUCLEOTIDE SEQUENCE</scope>
    <source>
        <strain evidence="1">GMGI-L3</strain>
    </source>
</reference>
<protein>
    <submittedName>
        <fullName evidence="1">Uncharacterized protein</fullName>
    </submittedName>
</protein>
<comment type="caution">
    <text evidence="1">The sequence shown here is derived from an EMBL/GenBank/DDBJ whole genome shotgun (WGS) entry which is preliminary data.</text>
</comment>
<name>A0A8J5MQJ1_HOMAM</name>
<evidence type="ECO:0000313" key="1">
    <source>
        <dbReference type="EMBL" id="KAG7160024.1"/>
    </source>
</evidence>
<keyword evidence="2" id="KW-1185">Reference proteome</keyword>
<sequence length="65" mass="7809">MYRTCWWNEICKEEFQMEFRCRCPRWSSCRSPGKYYNAYCSVMASGYIWTQPRLPGTNNSKYGSV</sequence>
<proteinExistence type="predicted"/>
<organism evidence="1 2">
    <name type="scientific">Homarus americanus</name>
    <name type="common">American lobster</name>
    <dbReference type="NCBI Taxonomy" id="6706"/>
    <lineage>
        <taxon>Eukaryota</taxon>
        <taxon>Metazoa</taxon>
        <taxon>Ecdysozoa</taxon>
        <taxon>Arthropoda</taxon>
        <taxon>Crustacea</taxon>
        <taxon>Multicrustacea</taxon>
        <taxon>Malacostraca</taxon>
        <taxon>Eumalacostraca</taxon>
        <taxon>Eucarida</taxon>
        <taxon>Decapoda</taxon>
        <taxon>Pleocyemata</taxon>
        <taxon>Astacidea</taxon>
        <taxon>Nephropoidea</taxon>
        <taxon>Nephropidae</taxon>
        <taxon>Homarus</taxon>
    </lineage>
</organism>
<dbReference type="AlphaFoldDB" id="A0A8J5MQJ1"/>
<dbReference type="EMBL" id="JAHLQT010031743">
    <property type="protein sequence ID" value="KAG7160024.1"/>
    <property type="molecule type" value="Genomic_DNA"/>
</dbReference>
<gene>
    <name evidence="1" type="ORF">Hamer_G017476</name>
</gene>
<evidence type="ECO:0000313" key="2">
    <source>
        <dbReference type="Proteomes" id="UP000747542"/>
    </source>
</evidence>
<dbReference type="Proteomes" id="UP000747542">
    <property type="component" value="Unassembled WGS sequence"/>
</dbReference>
<accession>A0A8J5MQJ1</accession>